<keyword evidence="3" id="KW-1185">Reference proteome</keyword>
<organism evidence="2 3">
    <name type="scientific">Paspalum notatum var. saurae</name>
    <dbReference type="NCBI Taxonomy" id="547442"/>
    <lineage>
        <taxon>Eukaryota</taxon>
        <taxon>Viridiplantae</taxon>
        <taxon>Streptophyta</taxon>
        <taxon>Embryophyta</taxon>
        <taxon>Tracheophyta</taxon>
        <taxon>Spermatophyta</taxon>
        <taxon>Magnoliopsida</taxon>
        <taxon>Liliopsida</taxon>
        <taxon>Poales</taxon>
        <taxon>Poaceae</taxon>
        <taxon>PACMAD clade</taxon>
        <taxon>Panicoideae</taxon>
        <taxon>Andropogonodae</taxon>
        <taxon>Paspaleae</taxon>
        <taxon>Paspalinae</taxon>
        <taxon>Paspalum</taxon>
    </lineage>
</organism>
<dbReference type="EMBL" id="CP144745">
    <property type="protein sequence ID" value="WVZ51429.1"/>
    <property type="molecule type" value="Genomic_DNA"/>
</dbReference>
<feature type="compositionally biased region" description="Polar residues" evidence="1">
    <location>
        <begin position="112"/>
        <end position="122"/>
    </location>
</feature>
<gene>
    <name evidence="2" type="ORF">U9M48_002577</name>
</gene>
<evidence type="ECO:0000313" key="3">
    <source>
        <dbReference type="Proteomes" id="UP001341281"/>
    </source>
</evidence>
<sequence length="296" mass="31039">MRRTYGAPSSFKLAAAAAAAAVAPSLASMAAAASTLKGSQCGTVSLKNLPTTRASRTAMASGCLMHRGVLYWFTEEPWETQRSMSASKAPGDTTRISSGPTERSRLRHRRYTASSPASTSAQHAAMTRATASPPSLDGGGGELPEEHVVARDGGRVGVGGVLGEDGAQRREEALGGGDGAEEVVLGGLVGVHAEHHVAAVHEPELRRRVVEARHLQDVAHAVTRLTCEGGDDELVVASDLDVDKVHQLVAVPDLLLLAAVLLHLDELVVAHVGEQRVRHVLGPVQRPEVDAEVALR</sequence>
<evidence type="ECO:0000256" key="1">
    <source>
        <dbReference type="SAM" id="MobiDB-lite"/>
    </source>
</evidence>
<dbReference type="Proteomes" id="UP001341281">
    <property type="component" value="Chromosome 01"/>
</dbReference>
<evidence type="ECO:0000313" key="2">
    <source>
        <dbReference type="EMBL" id="WVZ51429.1"/>
    </source>
</evidence>
<name>A0AAQ3PL90_PASNO</name>
<protein>
    <submittedName>
        <fullName evidence="2">Uncharacterized protein</fullName>
    </submittedName>
</protein>
<proteinExistence type="predicted"/>
<dbReference type="AlphaFoldDB" id="A0AAQ3PL90"/>
<reference evidence="2 3" key="1">
    <citation type="submission" date="2024-02" db="EMBL/GenBank/DDBJ databases">
        <title>High-quality chromosome-scale genome assembly of Pensacola bahiagrass (Paspalum notatum Flugge var. saurae).</title>
        <authorList>
            <person name="Vega J.M."/>
            <person name="Podio M."/>
            <person name="Orjuela J."/>
            <person name="Siena L.A."/>
            <person name="Pessino S.C."/>
            <person name="Combes M.C."/>
            <person name="Mariac C."/>
            <person name="Albertini E."/>
            <person name="Pupilli F."/>
            <person name="Ortiz J.P.A."/>
            <person name="Leblanc O."/>
        </authorList>
    </citation>
    <scope>NUCLEOTIDE SEQUENCE [LARGE SCALE GENOMIC DNA]</scope>
    <source>
        <strain evidence="2">R1</strain>
        <tissue evidence="2">Leaf</tissue>
    </source>
</reference>
<accession>A0AAQ3PL90</accession>
<feature type="region of interest" description="Disordered" evidence="1">
    <location>
        <begin position="82"/>
        <end position="141"/>
    </location>
</feature>